<dbReference type="InterPro" id="IPR059164">
    <property type="entry name" value="HAT_PRP39_C"/>
</dbReference>
<evidence type="ECO:0000313" key="10">
    <source>
        <dbReference type="EMBL" id="SPQ98636.1"/>
    </source>
</evidence>
<proteinExistence type="inferred from homology"/>
<geneLocation type="mitochondrion" evidence="10"/>
<evidence type="ECO:0000313" key="11">
    <source>
        <dbReference type="Proteomes" id="UP000290189"/>
    </source>
</evidence>
<dbReference type="GO" id="GO:0000245">
    <property type="term" value="P:spliceosomal complex assembly"/>
    <property type="evidence" value="ECO:0007669"/>
    <property type="project" value="TreeGrafter"/>
</dbReference>
<sequence>MIQAPSITRRQEGLARVSTSSEAAFDMMSETCCGFVGDSPAAGGARFGWCCQLCSPTLRSPRRDEALSCRVGFRRDARWEMASTSRGRPMAVKNKAAAPVQITAEQILREAMDRREVVIRAPEQKITDVDELQHYRARKRKEYEDTLRRQQHNVGVWMKYALWEASQLEFERARSIFERALDVDYRNHSVWLKYAEMEMKNRFVNHARNIWDRAVTLLPRVDQFWFKYTHMEEMLGNVAGARVIFERWMKWAPPANAWQSYVMMEMRHGKDAKMKERCRAIYERFIVCHPTVDSYMKYAKFEKNHGDPDKCREVFERCSSELGDDTLEEDFFMHFASFEAECQETERARAIYKYALERLPKAKSHEIYRRYTNFEKQFGTREGIEDVIISKRRQQYEREVAANPHNYDIWFDYIKLEQSCGNNDRIRDVFERAVANVPLVHEKHYWARYIYLWIQYVIFEELTTEDVERTRLVYKAALKVIPHKLFTFAKIWIMFAEFEIRQMDLKAARRILGRAIGMAPKEKLFKSYIQLELQLGDADRCRTLYEKYLIYSPENCHAWSKFANLEKSLAENERARAIFELAISQPVLDMPEVLWKAYIDFETQQDQFDRARSLYDRLLEKTKHVKVWISLAQFETSQNQLDKARHVFERADKYLKAESRRSERAQLLEAWRDFERKYGNEATQTVVSDRMPRRLKKRRLLTNEDGTDAGWEEYYDYEFPDDAKGAANIALLEKARLWKKQRLEATEDDA</sequence>
<comment type="function">
    <text evidence="8">Involved in pre-mRNA splicing and cell cycle progression. Required for the spliceosome assembly and initiation of the DNA replication.</text>
</comment>
<evidence type="ECO:0000256" key="1">
    <source>
        <dbReference type="ARBA" id="ARBA00004123"/>
    </source>
</evidence>
<dbReference type="AlphaFoldDB" id="A0A3P3YEN4"/>
<evidence type="ECO:0000256" key="7">
    <source>
        <dbReference type="ARBA" id="ARBA00023242"/>
    </source>
</evidence>
<dbReference type="Pfam" id="PF23233">
    <property type="entry name" value="HAT_Syf1_CNRKL1_N"/>
    <property type="match status" value="2"/>
</dbReference>
<evidence type="ECO:0000256" key="4">
    <source>
        <dbReference type="ARBA" id="ARBA00022728"/>
    </source>
</evidence>
<accession>A0A3P3YEN4</accession>
<comment type="subcellular location">
    <subcellularLocation>
        <location evidence="1">Nucleus</location>
    </subcellularLocation>
</comment>
<dbReference type="FunFam" id="1.25.40.10:FF:000048">
    <property type="entry name" value="Cell cycle control protein"/>
    <property type="match status" value="1"/>
</dbReference>
<dbReference type="GO" id="GO:0071014">
    <property type="term" value="C:post-mRNA release spliceosomal complex"/>
    <property type="evidence" value="ECO:0007669"/>
    <property type="project" value="TreeGrafter"/>
</dbReference>
<evidence type="ECO:0000256" key="5">
    <source>
        <dbReference type="ARBA" id="ARBA00022737"/>
    </source>
</evidence>
<keyword evidence="6" id="KW-0508">mRNA splicing</keyword>
<dbReference type="PANTHER" id="PTHR11246:SF3">
    <property type="entry name" value="CROOKED NECK-LIKE PROTEIN 1"/>
    <property type="match status" value="1"/>
</dbReference>
<dbReference type="Gene3D" id="1.25.40.10">
    <property type="entry name" value="Tetratricopeptide repeat domain"/>
    <property type="match status" value="3"/>
</dbReference>
<dbReference type="GO" id="GO:0071011">
    <property type="term" value="C:precatalytic spliceosome"/>
    <property type="evidence" value="ECO:0007669"/>
    <property type="project" value="TreeGrafter"/>
</dbReference>
<dbReference type="InterPro" id="IPR003107">
    <property type="entry name" value="HAT"/>
</dbReference>
<dbReference type="Proteomes" id="UP000290189">
    <property type="component" value="Unassembled WGS sequence"/>
</dbReference>
<dbReference type="Pfam" id="PF23241">
    <property type="entry name" value="HAT_PRP39_C"/>
    <property type="match status" value="1"/>
</dbReference>
<dbReference type="SMART" id="SM00386">
    <property type="entry name" value="HAT"/>
    <property type="match status" value="15"/>
</dbReference>
<evidence type="ECO:0000259" key="9">
    <source>
        <dbReference type="Pfam" id="PF23233"/>
    </source>
</evidence>
<keyword evidence="7" id="KW-0539">Nucleus</keyword>
<dbReference type="InterPro" id="IPR055433">
    <property type="entry name" value="HAT_Syf1-like_N"/>
</dbReference>
<name>A0A3P3YEN4_PLABS</name>
<keyword evidence="3" id="KW-0507">mRNA processing</keyword>
<gene>
    <name evidence="10" type="ORF">PLBR_LOCUS5851</name>
</gene>
<evidence type="ECO:0000256" key="3">
    <source>
        <dbReference type="ARBA" id="ARBA00022664"/>
    </source>
</evidence>
<protein>
    <recommendedName>
        <fullName evidence="9">Pre-mRNA-splicing factor Syf1-like N-terminal HAT-repeats domain-containing protein</fullName>
    </recommendedName>
</protein>
<evidence type="ECO:0000256" key="6">
    <source>
        <dbReference type="ARBA" id="ARBA00023187"/>
    </source>
</evidence>
<evidence type="ECO:0000256" key="8">
    <source>
        <dbReference type="ARBA" id="ARBA00037040"/>
    </source>
</evidence>
<dbReference type="InterPro" id="IPR045075">
    <property type="entry name" value="Syf1-like"/>
</dbReference>
<comment type="similarity">
    <text evidence="2">Belongs to the crooked-neck family.</text>
</comment>
<dbReference type="GO" id="GO:0000974">
    <property type="term" value="C:Prp19 complex"/>
    <property type="evidence" value="ECO:0007669"/>
    <property type="project" value="TreeGrafter"/>
</dbReference>
<dbReference type="SUPFAM" id="SSF48452">
    <property type="entry name" value="TPR-like"/>
    <property type="match status" value="3"/>
</dbReference>
<dbReference type="FunFam" id="1.25.40.10:FF:000796">
    <property type="entry name" value="Crooked neck pre-mRNA splicing factor 1"/>
    <property type="match status" value="1"/>
</dbReference>
<dbReference type="FunFam" id="1.25.40.10:FF:000306">
    <property type="entry name" value="Cell cycle control protein cwf4"/>
    <property type="match status" value="1"/>
</dbReference>
<dbReference type="InterPro" id="IPR011990">
    <property type="entry name" value="TPR-like_helical_dom_sf"/>
</dbReference>
<keyword evidence="10" id="KW-0496">Mitochondrion</keyword>
<keyword evidence="5" id="KW-0677">Repeat</keyword>
<evidence type="ECO:0000256" key="2">
    <source>
        <dbReference type="ARBA" id="ARBA00008644"/>
    </source>
</evidence>
<reference evidence="10 11" key="1">
    <citation type="submission" date="2018-03" db="EMBL/GenBank/DDBJ databases">
        <authorList>
            <person name="Fogelqvist J."/>
        </authorList>
    </citation>
    <scope>NUCLEOTIDE SEQUENCE [LARGE SCALE GENOMIC DNA]</scope>
</reference>
<feature type="domain" description="Pre-mRNA-splicing factor Syf1-like N-terminal HAT-repeats" evidence="9">
    <location>
        <begin position="142"/>
        <end position="290"/>
    </location>
</feature>
<dbReference type="GO" id="GO:0071007">
    <property type="term" value="C:U2-type catalytic step 2 spliceosome"/>
    <property type="evidence" value="ECO:0007669"/>
    <property type="project" value="TreeGrafter"/>
</dbReference>
<organism evidence="10 11">
    <name type="scientific">Plasmodiophora brassicae</name>
    <name type="common">Clubroot disease agent</name>
    <dbReference type="NCBI Taxonomy" id="37360"/>
    <lineage>
        <taxon>Eukaryota</taxon>
        <taxon>Sar</taxon>
        <taxon>Rhizaria</taxon>
        <taxon>Endomyxa</taxon>
        <taxon>Phytomyxea</taxon>
        <taxon>Plasmodiophorida</taxon>
        <taxon>Plasmodiophoridae</taxon>
        <taxon>Plasmodiophora</taxon>
    </lineage>
</organism>
<dbReference type="EMBL" id="OVEO01000010">
    <property type="protein sequence ID" value="SPQ98636.1"/>
    <property type="molecule type" value="Genomic_DNA"/>
</dbReference>
<dbReference type="PANTHER" id="PTHR11246">
    <property type="entry name" value="PRE-MRNA SPLICING FACTOR"/>
    <property type="match status" value="1"/>
</dbReference>
<keyword evidence="4" id="KW-0747">Spliceosome</keyword>
<feature type="domain" description="Pre-mRNA-splicing factor Syf1-like N-terminal HAT-repeats" evidence="9">
    <location>
        <begin position="394"/>
        <end position="554"/>
    </location>
</feature>